<dbReference type="SUPFAM" id="SSF53448">
    <property type="entry name" value="Nucleotide-diphospho-sugar transferases"/>
    <property type="match status" value="1"/>
</dbReference>
<dbReference type="PANTHER" id="PTHR43179:SF7">
    <property type="entry name" value="RHAMNOSYLTRANSFERASE WBBL"/>
    <property type="match status" value="1"/>
</dbReference>
<feature type="compositionally biased region" description="Basic residues" evidence="1">
    <location>
        <begin position="343"/>
        <end position="357"/>
    </location>
</feature>
<evidence type="ECO:0000313" key="4">
    <source>
        <dbReference type="Proteomes" id="UP000824037"/>
    </source>
</evidence>
<dbReference type="Gene3D" id="3.90.550.10">
    <property type="entry name" value="Spore Coat Polysaccharide Biosynthesis Protein SpsA, Chain A"/>
    <property type="match status" value="1"/>
</dbReference>
<comment type="caution">
    <text evidence="3">The sequence shown here is derived from an EMBL/GenBank/DDBJ whole genome shotgun (WGS) entry which is preliminary data.</text>
</comment>
<gene>
    <name evidence="3" type="ORF">H9815_18750</name>
</gene>
<dbReference type="AlphaFoldDB" id="A0A9D2J5X0"/>
<dbReference type="PANTHER" id="PTHR43179">
    <property type="entry name" value="RHAMNOSYLTRANSFERASE WBBL"/>
    <property type="match status" value="1"/>
</dbReference>
<reference evidence="3" key="2">
    <citation type="submission" date="2021-04" db="EMBL/GenBank/DDBJ databases">
        <authorList>
            <person name="Gilroy R."/>
        </authorList>
    </citation>
    <scope>NUCLEOTIDE SEQUENCE</scope>
    <source>
        <strain evidence="3">ChiGjej4B4-7305</strain>
    </source>
</reference>
<feature type="region of interest" description="Disordered" evidence="1">
    <location>
        <begin position="307"/>
        <end position="357"/>
    </location>
</feature>
<dbReference type="InterPro" id="IPR001173">
    <property type="entry name" value="Glyco_trans_2-like"/>
</dbReference>
<dbReference type="Proteomes" id="UP000824037">
    <property type="component" value="Unassembled WGS sequence"/>
</dbReference>
<proteinExistence type="predicted"/>
<sequence>MPGPDSPDGGADNSAPDVVVIAVTYNAADIIEDFLAALPGALRGIDSTAVTIVDNASVDGTPEAVERVAPWVRLVRSDRNLGYAGGINLGFRHGLGRRGTYILNPDAVPAPDSVRILLDAAVNDPTIGIVVPMIQNSDGVLKFSLRREPTLLRALGETVLGGHRAARFPLLGDMIRDPKAYHEGATADWATGAAMFLTRSAVEAVGRWDEQFFLYSEETDYALRTRDAGYRLHYTPRASVRHPGGEMSRSPLLWSLVATSRMRLYRKRHGPVLSAAYWVVLVANEGIRAAIGRQPNRAALRALLGIGDDPRANTPADPSDGTGRQLPSGDPLGMSAESPPAVARRKSSSRARKSFNQ</sequence>
<accession>A0A9D2J5X0</accession>
<protein>
    <submittedName>
        <fullName evidence="3">Glycosyltransferase family 2 protein</fullName>
    </submittedName>
</protein>
<evidence type="ECO:0000313" key="3">
    <source>
        <dbReference type="EMBL" id="HIZ37821.1"/>
    </source>
</evidence>
<name>A0A9D2J5X0_9MICO</name>
<feature type="domain" description="Glycosyltransferase 2-like" evidence="2">
    <location>
        <begin position="20"/>
        <end position="149"/>
    </location>
</feature>
<organism evidence="3 4">
    <name type="scientific">Candidatus Ruania gallistercoris</name>
    <dbReference type="NCBI Taxonomy" id="2838746"/>
    <lineage>
        <taxon>Bacteria</taxon>
        <taxon>Bacillati</taxon>
        <taxon>Actinomycetota</taxon>
        <taxon>Actinomycetes</taxon>
        <taxon>Micrococcales</taxon>
        <taxon>Ruaniaceae</taxon>
        <taxon>Ruania</taxon>
    </lineage>
</organism>
<reference evidence="3" key="1">
    <citation type="journal article" date="2021" name="PeerJ">
        <title>Extensive microbial diversity within the chicken gut microbiome revealed by metagenomics and culture.</title>
        <authorList>
            <person name="Gilroy R."/>
            <person name="Ravi A."/>
            <person name="Getino M."/>
            <person name="Pursley I."/>
            <person name="Horton D.L."/>
            <person name="Alikhan N.F."/>
            <person name="Baker D."/>
            <person name="Gharbi K."/>
            <person name="Hall N."/>
            <person name="Watson M."/>
            <person name="Adriaenssens E.M."/>
            <person name="Foster-Nyarko E."/>
            <person name="Jarju S."/>
            <person name="Secka A."/>
            <person name="Antonio M."/>
            <person name="Oren A."/>
            <person name="Chaudhuri R.R."/>
            <person name="La Ragione R."/>
            <person name="Hildebrand F."/>
            <person name="Pallen M.J."/>
        </authorList>
    </citation>
    <scope>NUCLEOTIDE SEQUENCE</scope>
    <source>
        <strain evidence="3">ChiGjej4B4-7305</strain>
    </source>
</reference>
<dbReference type="EMBL" id="DXBY01000322">
    <property type="protein sequence ID" value="HIZ37821.1"/>
    <property type="molecule type" value="Genomic_DNA"/>
</dbReference>
<evidence type="ECO:0000256" key="1">
    <source>
        <dbReference type="SAM" id="MobiDB-lite"/>
    </source>
</evidence>
<dbReference type="CDD" id="cd04186">
    <property type="entry name" value="GT_2_like_c"/>
    <property type="match status" value="1"/>
</dbReference>
<evidence type="ECO:0000259" key="2">
    <source>
        <dbReference type="Pfam" id="PF00535"/>
    </source>
</evidence>
<dbReference type="Pfam" id="PF00535">
    <property type="entry name" value="Glycos_transf_2"/>
    <property type="match status" value="1"/>
</dbReference>
<dbReference type="InterPro" id="IPR029044">
    <property type="entry name" value="Nucleotide-diphossugar_trans"/>
</dbReference>